<keyword evidence="1" id="KW-0472">Membrane</keyword>
<evidence type="ECO:0000256" key="1">
    <source>
        <dbReference type="SAM" id="Phobius"/>
    </source>
</evidence>
<feature type="transmembrane region" description="Helical" evidence="1">
    <location>
        <begin position="79"/>
        <end position="99"/>
    </location>
</feature>
<organism evidence="2 3">
    <name type="scientific">Angiostrongylus cantonensis</name>
    <name type="common">Rat lungworm</name>
    <dbReference type="NCBI Taxonomy" id="6313"/>
    <lineage>
        <taxon>Eukaryota</taxon>
        <taxon>Metazoa</taxon>
        <taxon>Ecdysozoa</taxon>
        <taxon>Nematoda</taxon>
        <taxon>Chromadorea</taxon>
        <taxon>Rhabditida</taxon>
        <taxon>Rhabditina</taxon>
        <taxon>Rhabditomorpha</taxon>
        <taxon>Strongyloidea</taxon>
        <taxon>Metastrongylidae</taxon>
        <taxon>Angiostrongylus</taxon>
    </lineage>
</organism>
<proteinExistence type="predicted"/>
<protein>
    <submittedName>
        <fullName evidence="3">Ephrin RBD domain-containing protein</fullName>
    </submittedName>
</protein>
<keyword evidence="1" id="KW-1133">Transmembrane helix</keyword>
<dbReference type="AlphaFoldDB" id="A0A0K0DJK8"/>
<evidence type="ECO:0000313" key="3">
    <source>
        <dbReference type="WBParaSite" id="ACAC_0001159901-mRNA-1"/>
    </source>
</evidence>
<keyword evidence="1" id="KW-0812">Transmembrane</keyword>
<keyword evidence="2" id="KW-1185">Reference proteome</keyword>
<accession>A0A0K0DJK8</accession>
<reference evidence="3" key="2">
    <citation type="submission" date="2017-02" db="UniProtKB">
        <authorList>
            <consortium name="WormBaseParasite"/>
        </authorList>
    </citation>
    <scope>IDENTIFICATION</scope>
</reference>
<evidence type="ECO:0000313" key="2">
    <source>
        <dbReference type="Proteomes" id="UP000035642"/>
    </source>
</evidence>
<reference evidence="2" key="1">
    <citation type="submission" date="2012-09" db="EMBL/GenBank/DDBJ databases">
        <authorList>
            <person name="Martin A.A."/>
        </authorList>
    </citation>
    <scope>NUCLEOTIDE SEQUENCE</scope>
</reference>
<dbReference type="WBParaSite" id="ACAC_0001159901-mRNA-1">
    <property type="protein sequence ID" value="ACAC_0001159901-mRNA-1"/>
    <property type="gene ID" value="ACAC_0001159901"/>
</dbReference>
<name>A0A0K0DJK8_ANGCA</name>
<sequence>MSCRCPDSPRDFVGRLTFMDSAYKIQSTEAMYVNASTSSASSTEEFKVKVPKSRKENRLLKSGFVDDNNDHLCYLDLSIVWPAAVCSVLSMFLFIGQYFY</sequence>
<dbReference type="Proteomes" id="UP000035642">
    <property type="component" value="Unassembled WGS sequence"/>
</dbReference>